<sequence length="196" mass="22917">MKIKKQLYLIISASLLLFGCDLNYVDYIEHIESPDGLYNYCLYEDALGISDPGFSVLKIEKNVDPETIYINWSFENGVSEEDREWMLSREILANYEESSSYASDPKIDLIDNRFLVFSRGGYMFGLYDTKLETAIINDCCPFGRWASQNIWSEKGNRQYKPVKKDQKSDYGLWVEENIQNKIKSYIRLNKQRTMST</sequence>
<accession>A0A1I7IK41</accession>
<dbReference type="STRING" id="388950.GCA_001611675_01269"/>
<dbReference type="PROSITE" id="PS51257">
    <property type="entry name" value="PROKAR_LIPOPROTEIN"/>
    <property type="match status" value="1"/>
</dbReference>
<keyword evidence="2" id="KW-1185">Reference proteome</keyword>
<proteinExistence type="predicted"/>
<protein>
    <recommendedName>
        <fullName evidence="3">Lipoprotein</fullName>
    </recommendedName>
</protein>
<name>A0A1I7IK41_9BACT</name>
<dbReference type="OrthoDB" id="894026at2"/>
<reference evidence="2" key="1">
    <citation type="submission" date="2016-10" db="EMBL/GenBank/DDBJ databases">
        <authorList>
            <person name="Varghese N."/>
        </authorList>
    </citation>
    <scope>NUCLEOTIDE SEQUENCE [LARGE SCALE GENOMIC DNA]</scope>
    <source>
        <strain evidence="2">DSM 18820</strain>
    </source>
</reference>
<gene>
    <name evidence="1" type="ORF">SAMN04487941_2272</name>
</gene>
<organism evidence="1 2">
    <name type="scientific">Pontibacter akesuensis</name>
    <dbReference type="NCBI Taxonomy" id="388950"/>
    <lineage>
        <taxon>Bacteria</taxon>
        <taxon>Pseudomonadati</taxon>
        <taxon>Bacteroidota</taxon>
        <taxon>Cytophagia</taxon>
        <taxon>Cytophagales</taxon>
        <taxon>Hymenobacteraceae</taxon>
        <taxon>Pontibacter</taxon>
    </lineage>
</organism>
<dbReference type="Proteomes" id="UP000182491">
    <property type="component" value="Unassembled WGS sequence"/>
</dbReference>
<dbReference type="AlphaFoldDB" id="A0A1I7IK41"/>
<evidence type="ECO:0008006" key="3">
    <source>
        <dbReference type="Google" id="ProtNLM"/>
    </source>
</evidence>
<dbReference type="RefSeq" id="WP_068837371.1">
    <property type="nucleotide sequence ID" value="NZ_BMXC01000002.1"/>
</dbReference>
<dbReference type="EMBL" id="FPCA01000002">
    <property type="protein sequence ID" value="SFU73300.1"/>
    <property type="molecule type" value="Genomic_DNA"/>
</dbReference>
<evidence type="ECO:0000313" key="1">
    <source>
        <dbReference type="EMBL" id="SFU73300.1"/>
    </source>
</evidence>
<evidence type="ECO:0000313" key="2">
    <source>
        <dbReference type="Proteomes" id="UP000182491"/>
    </source>
</evidence>